<keyword evidence="9" id="KW-1185">Reference proteome</keyword>
<dbReference type="InterPro" id="IPR001451">
    <property type="entry name" value="Hexapep"/>
</dbReference>
<dbReference type="RefSeq" id="WP_334315160.1">
    <property type="nucleotide sequence ID" value="NZ_CP065938.1"/>
</dbReference>
<dbReference type="Gene3D" id="2.160.10.10">
    <property type="entry name" value="Hexapeptide repeat proteins"/>
    <property type="match status" value="1"/>
</dbReference>
<dbReference type="NCBIfam" id="NF003657">
    <property type="entry name" value="PRK05289.1"/>
    <property type="match status" value="1"/>
</dbReference>
<keyword evidence="1 6" id="KW-0444">Lipid biosynthesis</keyword>
<protein>
    <recommendedName>
        <fullName evidence="6">Acyl-[acyl-carrier-protein]--UDP-N-acetylglucosamine O-acyltransferase</fullName>
        <shortName evidence="6">UDP-N-acetylglucosamine acyltransferase</shortName>
        <ecNumber evidence="6">2.3.1.129</ecNumber>
    </recommendedName>
</protein>
<evidence type="ECO:0000313" key="9">
    <source>
        <dbReference type="Proteomes" id="UP001058120"/>
    </source>
</evidence>
<comment type="catalytic activity">
    <reaction evidence="6">
        <text>a (3R)-hydroxyacyl-[ACP] + UDP-N-acetyl-alpha-D-glucosamine = a UDP-3-O-[(3R)-3-hydroxyacyl]-N-acetyl-alpha-D-glucosamine + holo-[ACP]</text>
        <dbReference type="Rhea" id="RHEA:67812"/>
        <dbReference type="Rhea" id="RHEA-COMP:9685"/>
        <dbReference type="Rhea" id="RHEA-COMP:9945"/>
        <dbReference type="ChEBI" id="CHEBI:57705"/>
        <dbReference type="ChEBI" id="CHEBI:64479"/>
        <dbReference type="ChEBI" id="CHEBI:78827"/>
        <dbReference type="ChEBI" id="CHEBI:173225"/>
        <dbReference type="EC" id="2.3.1.129"/>
    </reaction>
</comment>
<dbReference type="PANTHER" id="PTHR43480:SF1">
    <property type="entry name" value="ACYL-[ACYL-CARRIER-PROTEIN]--UDP-N-ACETYLGLUCOSAMINE O-ACYLTRANSFERASE, MITOCHONDRIAL-RELATED"/>
    <property type="match status" value="1"/>
</dbReference>
<dbReference type="NCBIfam" id="TIGR01852">
    <property type="entry name" value="lipid_A_lpxA"/>
    <property type="match status" value="1"/>
</dbReference>
<gene>
    <name evidence="6 8" type="primary">lpxA</name>
    <name evidence="8" type="ORF">JBF11_09035</name>
</gene>
<dbReference type="PANTHER" id="PTHR43480">
    <property type="entry name" value="ACYL-[ACYL-CARRIER-PROTEIN]--UDP-N-ACETYLGLUCOSAMINE O-ACYLTRANSFERASE"/>
    <property type="match status" value="1"/>
</dbReference>
<dbReference type="InterPro" id="IPR011004">
    <property type="entry name" value="Trimer_LpxA-like_sf"/>
</dbReference>
<dbReference type="GO" id="GO:0008780">
    <property type="term" value="F:acyl-[acyl-carrier-protein]-UDP-N-acetylglucosamine O-acyltransferase activity"/>
    <property type="evidence" value="ECO:0007669"/>
    <property type="project" value="UniProtKB-EC"/>
</dbReference>
<dbReference type="InterPro" id="IPR029098">
    <property type="entry name" value="Acetyltransf_C"/>
</dbReference>
<reference evidence="8" key="1">
    <citation type="submission" date="2020-12" db="EMBL/GenBank/DDBJ databases">
        <title>Taurinivorans muris gen. nov., sp. nov., fundamental and realized metabolic niche of a ubiquitous sulfidogenic bacterium in the murine intestine.</title>
        <authorList>
            <person name="Ye H."/>
            <person name="Hanson B.T."/>
            <person name="Loy A."/>
        </authorList>
    </citation>
    <scope>NUCLEOTIDE SEQUENCE</scope>
    <source>
        <strain evidence="8">LT0009</strain>
    </source>
</reference>
<dbReference type="CDD" id="cd03351">
    <property type="entry name" value="LbH_UDP-GlcNAc_AT"/>
    <property type="match status" value="1"/>
</dbReference>
<sequence length="264" mass="28676">MADSVHSSAFIAPSAKIGKNVSIGPCAYIEDDVVIGDNCKIDAFASVKQYTTLGEGNHIHSYAMVGGEPQDLKFHGEKSELIIGNNNNIREFATLHRGTETGGFITKIGDNNLIMAYCHVAHDCQLGNNIVMSNNATLAGHCIVDDFAILGGLSAVHQFTRIGTHAFVGGASGITQDLPPYMLAVGNRATVHSPNIVGLRRMRASQELFSAIKQAFKLTWQSDIPRPDALDQLEAEYGHLPEIKIYIDFIRQSKRGIIANENKD</sequence>
<evidence type="ECO:0000259" key="7">
    <source>
        <dbReference type="Pfam" id="PF13720"/>
    </source>
</evidence>
<dbReference type="InterPro" id="IPR010137">
    <property type="entry name" value="Lipid_A_LpxA"/>
</dbReference>
<feature type="domain" description="UDP N-acetylglucosamine O-acyltransferase C-terminal" evidence="7">
    <location>
        <begin position="177"/>
        <end position="258"/>
    </location>
</feature>
<dbReference type="EC" id="2.3.1.129" evidence="6"/>
<comment type="function">
    <text evidence="6">Involved in the biosynthesis of lipid A, a phosphorylated glycolipid that anchors the lipopolysaccharide to the outer membrane of the cell.</text>
</comment>
<keyword evidence="2 6" id="KW-0441">Lipid A biosynthesis</keyword>
<keyword evidence="4 6" id="KW-0443">Lipid metabolism</keyword>
<organism evidence="8 9">
    <name type="scientific">Taurinivorans muris</name>
    <dbReference type="NCBI Taxonomy" id="2787751"/>
    <lineage>
        <taxon>Bacteria</taxon>
        <taxon>Pseudomonadati</taxon>
        <taxon>Thermodesulfobacteriota</taxon>
        <taxon>Desulfovibrionia</taxon>
        <taxon>Desulfovibrionales</taxon>
        <taxon>Desulfovibrionaceae</taxon>
        <taxon>Taurinivorans</taxon>
    </lineage>
</organism>
<dbReference type="Gene3D" id="1.20.1180.10">
    <property type="entry name" value="Udp N-acetylglucosamine O-acyltransferase, C-terminal domain"/>
    <property type="match status" value="1"/>
</dbReference>
<dbReference type="SUPFAM" id="SSF51161">
    <property type="entry name" value="Trimeric LpxA-like enzymes"/>
    <property type="match status" value="1"/>
</dbReference>
<evidence type="ECO:0000256" key="1">
    <source>
        <dbReference type="ARBA" id="ARBA00022516"/>
    </source>
</evidence>
<dbReference type="HAMAP" id="MF_00387">
    <property type="entry name" value="LpxA"/>
    <property type="match status" value="1"/>
</dbReference>
<evidence type="ECO:0000256" key="4">
    <source>
        <dbReference type="ARBA" id="ARBA00023098"/>
    </source>
</evidence>
<dbReference type="EMBL" id="CP065938">
    <property type="protein sequence ID" value="UWX05576.1"/>
    <property type="molecule type" value="Genomic_DNA"/>
</dbReference>
<evidence type="ECO:0000256" key="5">
    <source>
        <dbReference type="ARBA" id="ARBA00023315"/>
    </source>
</evidence>
<comment type="similarity">
    <text evidence="6">Belongs to the transferase hexapeptide repeat family. LpxA subfamily.</text>
</comment>
<evidence type="ECO:0000256" key="6">
    <source>
        <dbReference type="HAMAP-Rule" id="MF_00387"/>
    </source>
</evidence>
<dbReference type="Pfam" id="PF13720">
    <property type="entry name" value="Acetyltransf_11"/>
    <property type="match status" value="1"/>
</dbReference>
<comment type="subunit">
    <text evidence="6">Homotrimer.</text>
</comment>
<accession>A0ABY5Y0I0</accession>
<keyword evidence="6" id="KW-0677">Repeat</keyword>
<dbReference type="InterPro" id="IPR037157">
    <property type="entry name" value="Acetyltransf_C_sf"/>
</dbReference>
<comment type="pathway">
    <text evidence="6">Glycolipid biosynthesis; lipid IV(A) biosynthesis; lipid IV(A) from (3R)-3-hydroxytetradecanoyl-[acyl-carrier-protein] and UDP-N-acetyl-alpha-D-glucosamine: step 1/6.</text>
</comment>
<comment type="subcellular location">
    <subcellularLocation>
        <location evidence="6">Cytoplasm</location>
    </subcellularLocation>
</comment>
<keyword evidence="5 6" id="KW-0012">Acyltransferase</keyword>
<evidence type="ECO:0000313" key="8">
    <source>
        <dbReference type="EMBL" id="UWX05576.1"/>
    </source>
</evidence>
<evidence type="ECO:0000256" key="3">
    <source>
        <dbReference type="ARBA" id="ARBA00022679"/>
    </source>
</evidence>
<dbReference type="Proteomes" id="UP001058120">
    <property type="component" value="Chromosome"/>
</dbReference>
<evidence type="ECO:0000256" key="2">
    <source>
        <dbReference type="ARBA" id="ARBA00022556"/>
    </source>
</evidence>
<proteinExistence type="inferred from homology"/>
<dbReference type="Pfam" id="PF00132">
    <property type="entry name" value="Hexapep"/>
    <property type="match status" value="2"/>
</dbReference>
<keyword evidence="3 6" id="KW-0808">Transferase</keyword>
<keyword evidence="6" id="KW-0963">Cytoplasm</keyword>
<name>A0ABY5Y0I0_9BACT</name>
<dbReference type="PIRSF" id="PIRSF000456">
    <property type="entry name" value="UDP-GlcNAc_acltr"/>
    <property type="match status" value="1"/>
</dbReference>